<sequence>MVAQLHLHSTECLNGKLVVCKLDHIALPLDYASDLRCFHFKFSNRRKNICQRFKIQHMAAGFFENVSELKANLGQNILYRIVQLRIEQFLKQMLPLDPFLLCKQTHYHQQVRLKGLRQVTLTLKTSSQVG</sequence>
<dbReference type="AlphaFoldDB" id="A0A645AS53"/>
<comment type="caution">
    <text evidence="1">The sequence shown here is derived from an EMBL/GenBank/DDBJ whole genome shotgun (WGS) entry which is preliminary data.</text>
</comment>
<gene>
    <name evidence="1" type="ORF">SDC9_102728</name>
</gene>
<accession>A0A645AS53</accession>
<name>A0A645AS53_9ZZZZ</name>
<organism evidence="1">
    <name type="scientific">bioreactor metagenome</name>
    <dbReference type="NCBI Taxonomy" id="1076179"/>
    <lineage>
        <taxon>unclassified sequences</taxon>
        <taxon>metagenomes</taxon>
        <taxon>ecological metagenomes</taxon>
    </lineage>
</organism>
<evidence type="ECO:0000313" key="1">
    <source>
        <dbReference type="EMBL" id="MPM55930.1"/>
    </source>
</evidence>
<protein>
    <submittedName>
        <fullName evidence="1">Uncharacterized protein</fullName>
    </submittedName>
</protein>
<reference evidence="1" key="1">
    <citation type="submission" date="2019-08" db="EMBL/GenBank/DDBJ databases">
        <authorList>
            <person name="Kucharzyk K."/>
            <person name="Murdoch R.W."/>
            <person name="Higgins S."/>
            <person name="Loffler F."/>
        </authorList>
    </citation>
    <scope>NUCLEOTIDE SEQUENCE</scope>
</reference>
<dbReference type="EMBL" id="VSSQ01015506">
    <property type="protein sequence ID" value="MPM55930.1"/>
    <property type="molecule type" value="Genomic_DNA"/>
</dbReference>
<proteinExistence type="predicted"/>